<keyword evidence="9" id="KW-0999">Mitochondrion inner membrane</keyword>
<name>A0A4Z0YIF8_9PEZI</name>
<dbReference type="Pfam" id="PF09768">
    <property type="entry name" value="Peptidase_M76"/>
    <property type="match status" value="1"/>
</dbReference>
<keyword evidence="9" id="KW-0472">Membrane</keyword>
<keyword evidence="9" id="KW-0496">Mitochondrion</keyword>
<dbReference type="GO" id="GO:0004222">
    <property type="term" value="F:metalloendopeptidase activity"/>
    <property type="evidence" value="ECO:0007669"/>
    <property type="project" value="InterPro"/>
</dbReference>
<reference evidence="11 12" key="1">
    <citation type="submission" date="2019-03" db="EMBL/GenBank/DDBJ databases">
        <title>Draft genome sequence of Xylaria hypoxylon DSM 108379, a ubiquitous saprotrophic-parasitic fungi on hardwood.</title>
        <authorList>
            <person name="Buettner E."/>
            <person name="Leonhardt S."/>
            <person name="Gebauer A.M."/>
            <person name="Liers C."/>
            <person name="Hofrichter M."/>
            <person name="Kellner H."/>
        </authorList>
    </citation>
    <scope>NUCLEOTIDE SEQUENCE [LARGE SCALE GENOMIC DNA]</scope>
    <source>
        <strain evidence="11 12">DSM 108379</strain>
    </source>
</reference>
<keyword evidence="7 9" id="KW-0482">Metalloprotease</keyword>
<organism evidence="11 12">
    <name type="scientific">Xylaria hypoxylon</name>
    <dbReference type="NCBI Taxonomy" id="37992"/>
    <lineage>
        <taxon>Eukaryota</taxon>
        <taxon>Fungi</taxon>
        <taxon>Dikarya</taxon>
        <taxon>Ascomycota</taxon>
        <taxon>Pezizomycotina</taxon>
        <taxon>Sordariomycetes</taxon>
        <taxon>Xylariomycetidae</taxon>
        <taxon>Xylariales</taxon>
        <taxon>Xylariaceae</taxon>
        <taxon>Xylaria</taxon>
    </lineage>
</organism>
<evidence type="ECO:0000256" key="9">
    <source>
        <dbReference type="RuleBase" id="RU364057"/>
    </source>
</evidence>
<comment type="caution">
    <text evidence="11">The sequence shown here is derived from an EMBL/GenBank/DDBJ whole genome shotgun (WGS) entry which is preliminary data.</text>
</comment>
<evidence type="ECO:0000256" key="7">
    <source>
        <dbReference type="ARBA" id="ARBA00023049"/>
    </source>
</evidence>
<accession>A0A4Z0YIF8</accession>
<gene>
    <name evidence="11" type="ORF">E0Z10_g8970</name>
</gene>
<keyword evidence="6 9" id="KW-0378">Hydrolase</keyword>
<evidence type="ECO:0000256" key="6">
    <source>
        <dbReference type="ARBA" id="ARBA00022801"/>
    </source>
</evidence>
<evidence type="ECO:0000256" key="2">
    <source>
        <dbReference type="ARBA" id="ARBA00009915"/>
    </source>
</evidence>
<dbReference type="Proteomes" id="UP000297716">
    <property type="component" value="Unassembled WGS sequence"/>
</dbReference>
<dbReference type="GO" id="GO:0034982">
    <property type="term" value="P:mitochondrial protein processing"/>
    <property type="evidence" value="ECO:0007669"/>
    <property type="project" value="TreeGrafter"/>
</dbReference>
<comment type="subcellular location">
    <subcellularLocation>
        <location evidence="1 9">Mitochondrion inner membrane</location>
        <topology evidence="1 9">Peripheral membrane protein</topology>
        <orientation evidence="1 9">Intermembrane side</orientation>
    </subcellularLocation>
</comment>
<evidence type="ECO:0000256" key="1">
    <source>
        <dbReference type="ARBA" id="ARBA00004137"/>
    </source>
</evidence>
<keyword evidence="4 9" id="KW-0645">Protease</keyword>
<dbReference type="InterPro" id="IPR019165">
    <property type="entry name" value="Peptidase_M76_ATP23"/>
</dbReference>
<evidence type="ECO:0000313" key="11">
    <source>
        <dbReference type="EMBL" id="TGJ79798.1"/>
    </source>
</evidence>
<evidence type="ECO:0000313" key="12">
    <source>
        <dbReference type="Proteomes" id="UP000297716"/>
    </source>
</evidence>
<dbReference type="PANTHER" id="PTHR21711:SF0">
    <property type="entry name" value="MITOCHONDRIAL INNER MEMBRANE PROTEASE ATP23 HOMOLOG"/>
    <property type="match status" value="1"/>
</dbReference>
<protein>
    <recommendedName>
        <fullName evidence="3 9">Mitochondrial inner membrane protease ATP23</fullName>
        <ecNumber evidence="9">3.4.24.-</ecNumber>
    </recommendedName>
</protein>
<dbReference type="GO" id="GO:0005743">
    <property type="term" value="C:mitochondrial inner membrane"/>
    <property type="evidence" value="ECO:0007669"/>
    <property type="project" value="UniProtKB-SubCell"/>
</dbReference>
<dbReference type="GO" id="GO:0046872">
    <property type="term" value="F:metal ion binding"/>
    <property type="evidence" value="ECO:0007669"/>
    <property type="project" value="UniProtKB-KW"/>
</dbReference>
<evidence type="ECO:0000256" key="8">
    <source>
        <dbReference type="ARBA" id="ARBA00025322"/>
    </source>
</evidence>
<dbReference type="EC" id="3.4.24.-" evidence="9"/>
<feature type="compositionally biased region" description="Low complexity" evidence="10">
    <location>
        <begin position="16"/>
        <end position="34"/>
    </location>
</feature>
<dbReference type="GO" id="GO:0033615">
    <property type="term" value="P:mitochondrial proton-transporting ATP synthase complex assembly"/>
    <property type="evidence" value="ECO:0007669"/>
    <property type="project" value="TreeGrafter"/>
</dbReference>
<dbReference type="PANTHER" id="PTHR21711">
    <property type="entry name" value="MITOCHONDRIAL INNER MEMBRANE PROTEASE"/>
    <property type="match status" value="1"/>
</dbReference>
<feature type="region of interest" description="Disordered" evidence="10">
    <location>
        <begin position="1"/>
        <end position="51"/>
    </location>
</feature>
<evidence type="ECO:0000256" key="4">
    <source>
        <dbReference type="ARBA" id="ARBA00022670"/>
    </source>
</evidence>
<feature type="compositionally biased region" description="Polar residues" evidence="10">
    <location>
        <begin position="1"/>
        <end position="10"/>
    </location>
</feature>
<dbReference type="OrthoDB" id="285308at2759"/>
<evidence type="ECO:0000256" key="3">
    <source>
        <dbReference type="ARBA" id="ARBA00014615"/>
    </source>
</evidence>
<evidence type="ECO:0000256" key="5">
    <source>
        <dbReference type="ARBA" id="ARBA00022723"/>
    </source>
</evidence>
<comment type="function">
    <text evidence="8">Has a dual role in the assembly of mitochondrial ATPase. Acts as a protease that removes N-terminal residues of mitochondrial ATPase CF(0) subunit 6 at the intermembrane space side. Also involved in the correct assembly of the membrane-embedded ATPase CF(0) particle, probably mediating association of subunit 6 with the subunit 9 ring.</text>
</comment>
<comment type="similarity">
    <text evidence="2 9">Belongs to the peptidase M76 family.</text>
</comment>
<evidence type="ECO:0000256" key="10">
    <source>
        <dbReference type="SAM" id="MobiDB-lite"/>
    </source>
</evidence>
<keyword evidence="12" id="KW-1185">Reference proteome</keyword>
<dbReference type="AlphaFoldDB" id="A0A4Z0YIF8"/>
<dbReference type="EMBL" id="SKBN01000261">
    <property type="protein sequence ID" value="TGJ79798.1"/>
    <property type="molecule type" value="Genomic_DNA"/>
</dbReference>
<dbReference type="STRING" id="37992.A0A4Z0YIF8"/>
<keyword evidence="5 9" id="KW-0479">Metal-binding</keyword>
<proteinExistence type="inferred from homology"/>
<sequence length="248" mass="27437">MSSSQPTIPTSPEAPSVPISSQPSSSSPSSSTLSTNASELPRIVANDPKRTGFDPQTSWWMNYFKILSGSITPEGTFHYRESRYIANEERDCKTCEKWRDYALRHSPTVVFLQQKIEALNGKIDASNVVCARCPARLTEDGQVHRSSGGFDPGSGILICANEIRSQGHLEDTLSHEMVHAWDHLRWKMDWAGDKNLKQAAYQSFDVERRVQMDERGADETELDPNTAIPGLRAQASGRVITSSAALQG</sequence>